<evidence type="ECO:0000313" key="1">
    <source>
        <dbReference type="EMBL" id="CAG8741581.1"/>
    </source>
</evidence>
<proteinExistence type="predicted"/>
<name>A0ACA9Q9P8_9GLOM</name>
<dbReference type="Proteomes" id="UP000789920">
    <property type="component" value="Unassembled WGS sequence"/>
</dbReference>
<comment type="caution">
    <text evidence="1">The sequence shown here is derived from an EMBL/GenBank/DDBJ whole genome shotgun (WGS) entry which is preliminary data.</text>
</comment>
<keyword evidence="2" id="KW-1185">Reference proteome</keyword>
<protein>
    <submittedName>
        <fullName evidence="1">20851_t:CDS:1</fullName>
    </submittedName>
</protein>
<dbReference type="EMBL" id="CAJVQC010029060">
    <property type="protein sequence ID" value="CAG8741581.1"/>
    <property type="molecule type" value="Genomic_DNA"/>
</dbReference>
<organism evidence="1 2">
    <name type="scientific">Racocetra persica</name>
    <dbReference type="NCBI Taxonomy" id="160502"/>
    <lineage>
        <taxon>Eukaryota</taxon>
        <taxon>Fungi</taxon>
        <taxon>Fungi incertae sedis</taxon>
        <taxon>Mucoromycota</taxon>
        <taxon>Glomeromycotina</taxon>
        <taxon>Glomeromycetes</taxon>
        <taxon>Diversisporales</taxon>
        <taxon>Gigasporaceae</taxon>
        <taxon>Racocetra</taxon>
    </lineage>
</organism>
<reference evidence="1" key="1">
    <citation type="submission" date="2021-06" db="EMBL/GenBank/DDBJ databases">
        <authorList>
            <person name="Kallberg Y."/>
            <person name="Tangrot J."/>
            <person name="Rosling A."/>
        </authorList>
    </citation>
    <scope>NUCLEOTIDE SEQUENCE</scope>
    <source>
        <strain evidence="1">MA461A</strain>
    </source>
</reference>
<accession>A0ACA9Q9P8</accession>
<evidence type="ECO:0000313" key="2">
    <source>
        <dbReference type="Proteomes" id="UP000789920"/>
    </source>
</evidence>
<feature type="non-terminal residue" evidence="1">
    <location>
        <position position="1"/>
    </location>
</feature>
<sequence length="40" mass="4594">RRYPFLSPKSYTANIAVCIKVRCGLKNDWLNFSQIMSSGE</sequence>
<gene>
    <name evidence="1" type="ORF">RPERSI_LOCUS13209</name>
</gene>